<dbReference type="SUPFAM" id="SSF56112">
    <property type="entry name" value="Protein kinase-like (PK-like)"/>
    <property type="match status" value="1"/>
</dbReference>
<dbReference type="InterPro" id="IPR027417">
    <property type="entry name" value="P-loop_NTPase"/>
</dbReference>
<dbReference type="PANTHER" id="PTHR43883">
    <property type="entry name" value="SLR0207 PROTEIN"/>
    <property type="match status" value="1"/>
</dbReference>
<proteinExistence type="predicted"/>
<dbReference type="InterPro" id="IPR052732">
    <property type="entry name" value="Cell-binding_unc_protein"/>
</dbReference>
<evidence type="ECO:0008006" key="2">
    <source>
        <dbReference type="Google" id="ProtNLM"/>
    </source>
</evidence>
<dbReference type="SUPFAM" id="SSF52540">
    <property type="entry name" value="P-loop containing nucleoside triphosphate hydrolases"/>
    <property type="match status" value="1"/>
</dbReference>
<dbReference type="EMBL" id="CACVAY010000071">
    <property type="protein sequence ID" value="CAA6815036.1"/>
    <property type="molecule type" value="Genomic_DNA"/>
</dbReference>
<dbReference type="InterPro" id="IPR011009">
    <property type="entry name" value="Kinase-like_dom_sf"/>
</dbReference>
<evidence type="ECO:0000313" key="1">
    <source>
        <dbReference type="EMBL" id="CAA6815036.1"/>
    </source>
</evidence>
<organism evidence="1">
    <name type="scientific">uncultured Thiotrichaceae bacterium</name>
    <dbReference type="NCBI Taxonomy" id="298394"/>
    <lineage>
        <taxon>Bacteria</taxon>
        <taxon>Pseudomonadati</taxon>
        <taxon>Pseudomonadota</taxon>
        <taxon>Gammaproteobacteria</taxon>
        <taxon>Thiotrichales</taxon>
        <taxon>Thiotrichaceae</taxon>
        <taxon>environmental samples</taxon>
    </lineage>
</organism>
<gene>
    <name evidence="1" type="ORF">HELGO_WM4397</name>
</gene>
<reference evidence="1" key="1">
    <citation type="submission" date="2020-01" db="EMBL/GenBank/DDBJ databases">
        <authorList>
            <person name="Meier V. D."/>
            <person name="Meier V D."/>
        </authorList>
    </citation>
    <scope>NUCLEOTIDE SEQUENCE</scope>
    <source>
        <strain evidence="1">HLG_WM_MAG_07</strain>
    </source>
</reference>
<dbReference type="PANTHER" id="PTHR43883:SF1">
    <property type="entry name" value="GLUCONOKINASE"/>
    <property type="match status" value="1"/>
</dbReference>
<name>A0A6S6T9X4_9GAMM</name>
<sequence length="507" mass="57751">MNDNLEKLTTAMQQKDFYPHSVSAIQHIETHISILFLTGNIVYKIKKPVDFGFLDFTKLSDRQHYCEEELRINRRTAPSLYLDVVPLYAHSQGYSLTPLSEHDVIIEYAVKMQQFDTQQQFDVLLDQQAISLQDIEDLATEIANFHRCAECAALDTPWGTPDLLLDPCLENLDLLASDNHVHQAAIQNLRKWSQHSAKILSPVFTDRKKTKVRECHGDMHLANIARIDNKLTLFDALEFSEKLRWIDVASDLAFLLMDLESHNHIFFSNHLLNHYLSITGDYELIQVLRFYKVYRALVRAKVAHLQQQNELTANYLSLANRYTQKHAPTLFITFGLSGSGKSWGSSKIADQFGLIHIRSDIERKRLAGMLATDREQTAFGEGLYSQAMSNKTYDELARIATLLLQNAQSIIVDATFLKRGERNAFANVAEAQNAGFAILHFDTEIEQLEKNILTRGQRNDDASDADIAVLRKQLTVYDKLGKDENVITLLFAKALPATQIAQQLNRD</sequence>
<dbReference type="Gene3D" id="3.40.50.300">
    <property type="entry name" value="P-loop containing nucleotide triphosphate hydrolases"/>
    <property type="match status" value="1"/>
</dbReference>
<dbReference type="AlphaFoldDB" id="A0A6S6T9X4"/>
<protein>
    <recommendedName>
        <fullName evidence="2">Aminoglycoside phosphotransferase domain-containing protein</fullName>
    </recommendedName>
</protein>
<dbReference type="Pfam" id="PF13671">
    <property type="entry name" value="AAA_33"/>
    <property type="match status" value="1"/>
</dbReference>
<accession>A0A6S6T9X4</accession>